<feature type="region of interest" description="Disordered" evidence="5">
    <location>
        <begin position="123"/>
        <end position="142"/>
    </location>
</feature>
<evidence type="ECO:0000256" key="5">
    <source>
        <dbReference type="SAM" id="MobiDB-lite"/>
    </source>
</evidence>
<name>A0A6A5T4Q8_9PLEO</name>
<accession>A0A6A5T4Q8</accession>
<organism evidence="7 8">
    <name type="scientific">Clathrospora elynae</name>
    <dbReference type="NCBI Taxonomy" id="706981"/>
    <lineage>
        <taxon>Eukaryota</taxon>
        <taxon>Fungi</taxon>
        <taxon>Dikarya</taxon>
        <taxon>Ascomycota</taxon>
        <taxon>Pezizomycotina</taxon>
        <taxon>Dothideomycetes</taxon>
        <taxon>Pleosporomycetidae</taxon>
        <taxon>Pleosporales</taxon>
        <taxon>Diademaceae</taxon>
        <taxon>Clathrospora</taxon>
    </lineage>
</organism>
<feature type="transmembrane region" description="Helical" evidence="6">
    <location>
        <begin position="48"/>
        <end position="71"/>
    </location>
</feature>
<dbReference type="PANTHER" id="PTHR15549:SF6">
    <property type="entry name" value="MID2 DOMAIN-CONTAINING PROTEIN"/>
    <property type="match status" value="1"/>
</dbReference>
<evidence type="ECO:0000313" key="7">
    <source>
        <dbReference type="EMBL" id="KAF1947583.1"/>
    </source>
</evidence>
<feature type="region of interest" description="Disordered" evidence="5">
    <location>
        <begin position="1"/>
        <end position="43"/>
    </location>
</feature>
<dbReference type="AlphaFoldDB" id="A0A6A5T4Q8"/>
<dbReference type="Proteomes" id="UP000800038">
    <property type="component" value="Unassembled WGS sequence"/>
</dbReference>
<sequence length="142" mass="14784">MAIARSFESNSTSSSLSLSLTGSSSSKPTASSSPASAPNSSSKLGGGAIAGIVIGEIFSIALILAADIFVVKKRRDASTYPATSPHETDKAKNVMDQSSVVEHAANHELHPIKEVDAIETQFAPPSPAKHYENRGSEKSCVK</sequence>
<gene>
    <name evidence="7" type="ORF">EJ02DRAFT_461162</name>
</gene>
<reference evidence="7" key="1">
    <citation type="journal article" date="2020" name="Stud. Mycol.">
        <title>101 Dothideomycetes genomes: a test case for predicting lifestyles and emergence of pathogens.</title>
        <authorList>
            <person name="Haridas S."/>
            <person name="Albert R."/>
            <person name="Binder M."/>
            <person name="Bloem J."/>
            <person name="Labutti K."/>
            <person name="Salamov A."/>
            <person name="Andreopoulos B."/>
            <person name="Baker S."/>
            <person name="Barry K."/>
            <person name="Bills G."/>
            <person name="Bluhm B."/>
            <person name="Cannon C."/>
            <person name="Castanera R."/>
            <person name="Culley D."/>
            <person name="Daum C."/>
            <person name="Ezra D."/>
            <person name="Gonzalez J."/>
            <person name="Henrissat B."/>
            <person name="Kuo A."/>
            <person name="Liang C."/>
            <person name="Lipzen A."/>
            <person name="Lutzoni F."/>
            <person name="Magnuson J."/>
            <person name="Mondo S."/>
            <person name="Nolan M."/>
            <person name="Ohm R."/>
            <person name="Pangilinan J."/>
            <person name="Park H.-J."/>
            <person name="Ramirez L."/>
            <person name="Alfaro M."/>
            <person name="Sun H."/>
            <person name="Tritt A."/>
            <person name="Yoshinaga Y."/>
            <person name="Zwiers L.-H."/>
            <person name="Turgeon B."/>
            <person name="Goodwin S."/>
            <person name="Spatafora J."/>
            <person name="Crous P."/>
            <person name="Grigoriev I."/>
        </authorList>
    </citation>
    <scope>NUCLEOTIDE SEQUENCE</scope>
    <source>
        <strain evidence="7">CBS 161.51</strain>
    </source>
</reference>
<proteinExistence type="predicted"/>
<evidence type="ECO:0000256" key="1">
    <source>
        <dbReference type="ARBA" id="ARBA00004167"/>
    </source>
</evidence>
<evidence type="ECO:0000256" key="3">
    <source>
        <dbReference type="ARBA" id="ARBA00022989"/>
    </source>
</evidence>
<keyword evidence="3 6" id="KW-1133">Transmembrane helix</keyword>
<evidence type="ECO:0000256" key="4">
    <source>
        <dbReference type="ARBA" id="ARBA00023136"/>
    </source>
</evidence>
<feature type="compositionally biased region" description="Basic and acidic residues" evidence="5">
    <location>
        <begin position="129"/>
        <end position="142"/>
    </location>
</feature>
<protein>
    <submittedName>
        <fullName evidence="7">Uncharacterized protein</fullName>
    </submittedName>
</protein>
<feature type="compositionally biased region" description="Low complexity" evidence="5">
    <location>
        <begin position="9"/>
        <end position="43"/>
    </location>
</feature>
<comment type="subcellular location">
    <subcellularLocation>
        <location evidence="1">Membrane</location>
        <topology evidence="1">Single-pass membrane protein</topology>
    </subcellularLocation>
</comment>
<keyword evidence="4 6" id="KW-0472">Membrane</keyword>
<evidence type="ECO:0000256" key="2">
    <source>
        <dbReference type="ARBA" id="ARBA00022692"/>
    </source>
</evidence>
<dbReference type="GO" id="GO:0071944">
    <property type="term" value="C:cell periphery"/>
    <property type="evidence" value="ECO:0007669"/>
    <property type="project" value="UniProtKB-ARBA"/>
</dbReference>
<dbReference type="PANTHER" id="PTHR15549">
    <property type="entry name" value="PAIRED IMMUNOGLOBULIN-LIKE TYPE 2 RECEPTOR"/>
    <property type="match status" value="1"/>
</dbReference>
<dbReference type="EMBL" id="ML975997">
    <property type="protein sequence ID" value="KAF1947583.1"/>
    <property type="molecule type" value="Genomic_DNA"/>
</dbReference>
<evidence type="ECO:0000313" key="8">
    <source>
        <dbReference type="Proteomes" id="UP000800038"/>
    </source>
</evidence>
<keyword evidence="2 6" id="KW-0812">Transmembrane</keyword>
<dbReference type="InterPro" id="IPR051694">
    <property type="entry name" value="Immunoregulatory_rcpt-like"/>
</dbReference>
<dbReference type="GO" id="GO:0016020">
    <property type="term" value="C:membrane"/>
    <property type="evidence" value="ECO:0007669"/>
    <property type="project" value="UniProtKB-SubCell"/>
</dbReference>
<keyword evidence="8" id="KW-1185">Reference proteome</keyword>
<evidence type="ECO:0000256" key="6">
    <source>
        <dbReference type="SAM" id="Phobius"/>
    </source>
</evidence>